<organism evidence="1">
    <name type="scientific">Arundo donax</name>
    <name type="common">Giant reed</name>
    <name type="synonym">Donax arundinaceus</name>
    <dbReference type="NCBI Taxonomy" id="35708"/>
    <lineage>
        <taxon>Eukaryota</taxon>
        <taxon>Viridiplantae</taxon>
        <taxon>Streptophyta</taxon>
        <taxon>Embryophyta</taxon>
        <taxon>Tracheophyta</taxon>
        <taxon>Spermatophyta</taxon>
        <taxon>Magnoliopsida</taxon>
        <taxon>Liliopsida</taxon>
        <taxon>Poales</taxon>
        <taxon>Poaceae</taxon>
        <taxon>PACMAD clade</taxon>
        <taxon>Arundinoideae</taxon>
        <taxon>Arundineae</taxon>
        <taxon>Arundo</taxon>
    </lineage>
</organism>
<dbReference type="EMBL" id="GBRH01280788">
    <property type="protein sequence ID" value="JAD17107.1"/>
    <property type="molecule type" value="Transcribed_RNA"/>
</dbReference>
<sequence length="38" mass="4005">MGSSCPYEVQFCFACPGQIAFSVGDLGLPDELSLPVLL</sequence>
<proteinExistence type="predicted"/>
<dbReference type="AlphaFoldDB" id="A0A0A8XZL3"/>
<protein>
    <submittedName>
        <fullName evidence="1">Uncharacterized protein</fullName>
    </submittedName>
</protein>
<accession>A0A0A8XZL3</accession>
<name>A0A0A8XZL3_ARUDO</name>
<reference evidence="1" key="1">
    <citation type="submission" date="2014-09" db="EMBL/GenBank/DDBJ databases">
        <authorList>
            <person name="Magalhaes I.L.F."/>
            <person name="Oliveira U."/>
            <person name="Santos F.R."/>
            <person name="Vidigal T.H.D.A."/>
            <person name="Brescovit A.D."/>
            <person name="Santos A.J."/>
        </authorList>
    </citation>
    <scope>NUCLEOTIDE SEQUENCE</scope>
    <source>
        <tissue evidence="1">Shoot tissue taken approximately 20 cm above the soil surface</tissue>
    </source>
</reference>
<reference evidence="1" key="2">
    <citation type="journal article" date="2015" name="Data Brief">
        <title>Shoot transcriptome of the giant reed, Arundo donax.</title>
        <authorList>
            <person name="Barrero R.A."/>
            <person name="Guerrero F.D."/>
            <person name="Moolhuijzen P."/>
            <person name="Goolsby J.A."/>
            <person name="Tidwell J."/>
            <person name="Bellgard S.E."/>
            <person name="Bellgard M.I."/>
        </authorList>
    </citation>
    <scope>NUCLEOTIDE SEQUENCE</scope>
    <source>
        <tissue evidence="1">Shoot tissue taken approximately 20 cm above the soil surface</tissue>
    </source>
</reference>
<evidence type="ECO:0000313" key="1">
    <source>
        <dbReference type="EMBL" id="JAD17107.1"/>
    </source>
</evidence>